<dbReference type="InterPro" id="IPR033124">
    <property type="entry name" value="Ser_caboxypep_his_AS"/>
</dbReference>
<reference evidence="4" key="2">
    <citation type="submission" date="2021-02" db="EMBL/GenBank/DDBJ databases">
        <authorList>
            <person name="Kimball J.A."/>
            <person name="Haas M.W."/>
            <person name="Macchietto M."/>
            <person name="Kono T."/>
            <person name="Duquette J."/>
            <person name="Shao M."/>
        </authorList>
    </citation>
    <scope>NUCLEOTIDE SEQUENCE</scope>
    <source>
        <tissue evidence="4">Fresh leaf tissue</tissue>
    </source>
</reference>
<feature type="region of interest" description="Disordered" evidence="3">
    <location>
        <begin position="118"/>
        <end position="153"/>
    </location>
</feature>
<dbReference type="Pfam" id="PF00450">
    <property type="entry name" value="Peptidase_S10"/>
    <property type="match status" value="1"/>
</dbReference>
<feature type="compositionally biased region" description="Low complexity" evidence="3">
    <location>
        <begin position="18"/>
        <end position="27"/>
    </location>
</feature>
<dbReference type="AlphaFoldDB" id="A0A8J5TGE6"/>
<dbReference type="InterPro" id="IPR001563">
    <property type="entry name" value="Peptidase_S10"/>
</dbReference>
<dbReference type="PROSITE" id="PS00560">
    <property type="entry name" value="CARBOXYPEPT_SER_HIS"/>
    <property type="match status" value="1"/>
</dbReference>
<keyword evidence="2" id="KW-0175">Coiled coil</keyword>
<feature type="coiled-coil region" evidence="2">
    <location>
        <begin position="227"/>
        <end position="317"/>
    </location>
</feature>
<protein>
    <submittedName>
        <fullName evidence="4">Uncharacterized protein</fullName>
    </submittedName>
</protein>
<evidence type="ECO:0000256" key="3">
    <source>
        <dbReference type="SAM" id="MobiDB-lite"/>
    </source>
</evidence>
<feature type="compositionally biased region" description="Polar residues" evidence="3">
    <location>
        <begin position="122"/>
        <end position="133"/>
    </location>
</feature>
<accession>A0A8J5TGE6</accession>
<feature type="region of interest" description="Disordered" evidence="3">
    <location>
        <begin position="1"/>
        <end position="35"/>
    </location>
</feature>
<comment type="caution">
    <text evidence="4">The sequence shown here is derived from an EMBL/GenBank/DDBJ whole genome shotgun (WGS) entry which is preliminary data.</text>
</comment>
<organism evidence="4 5">
    <name type="scientific">Zizania palustris</name>
    <name type="common">Northern wild rice</name>
    <dbReference type="NCBI Taxonomy" id="103762"/>
    <lineage>
        <taxon>Eukaryota</taxon>
        <taxon>Viridiplantae</taxon>
        <taxon>Streptophyta</taxon>
        <taxon>Embryophyta</taxon>
        <taxon>Tracheophyta</taxon>
        <taxon>Spermatophyta</taxon>
        <taxon>Magnoliopsida</taxon>
        <taxon>Liliopsida</taxon>
        <taxon>Poales</taxon>
        <taxon>Poaceae</taxon>
        <taxon>BOP clade</taxon>
        <taxon>Oryzoideae</taxon>
        <taxon>Oryzeae</taxon>
        <taxon>Zizaniinae</taxon>
        <taxon>Zizania</taxon>
    </lineage>
</organism>
<reference evidence="4" key="1">
    <citation type="journal article" date="2021" name="bioRxiv">
        <title>Whole Genome Assembly and Annotation of Northern Wild Rice, Zizania palustris L., Supports a Whole Genome Duplication in the Zizania Genus.</title>
        <authorList>
            <person name="Haas M."/>
            <person name="Kono T."/>
            <person name="Macchietto M."/>
            <person name="Millas R."/>
            <person name="McGilp L."/>
            <person name="Shao M."/>
            <person name="Duquette J."/>
            <person name="Hirsch C.N."/>
            <person name="Kimball J."/>
        </authorList>
    </citation>
    <scope>NUCLEOTIDE SEQUENCE</scope>
    <source>
        <tissue evidence="4">Fresh leaf tissue</tissue>
    </source>
</reference>
<keyword evidence="1" id="KW-0325">Glycoprotein</keyword>
<evidence type="ECO:0000256" key="2">
    <source>
        <dbReference type="SAM" id="Coils"/>
    </source>
</evidence>
<evidence type="ECO:0000313" key="4">
    <source>
        <dbReference type="EMBL" id="KAG8083290.1"/>
    </source>
</evidence>
<dbReference type="GO" id="GO:0006508">
    <property type="term" value="P:proteolysis"/>
    <property type="evidence" value="ECO:0007669"/>
    <property type="project" value="InterPro"/>
</dbReference>
<proteinExistence type="predicted"/>
<sequence>MVKMPAKKVTHKTKALNPSKSPVSSSEQSKEEDDVDMQMAKEFEALLTGEDEGSRMGTEAFVLDESALVEVIPGAEVVLEKDTSSVPLSTVAQKVAPKVVMGHGKGKGKGWPMSTPALVWTPSESTDGGQSTEASEDASLRSDPSPSDDDRSALTRLPLLAPFLERRIGLRTLLEPLARASCEVGETELVSILGEAEGSELDVALEQAAYQHVVLARATAVSNERECNRLKEKVTALQGSLSDSEKRASSLEKMALTEQHAKAKLEGMKEELEAERVVLRAEVERLQGEHAASGADLVNLREERQRLAEDARKYTQGYEHNLTFITIKGAGHTVPEYKPKETLAFYSHWLSGEKI</sequence>
<name>A0A8J5TGE6_ZIZPA</name>
<feature type="compositionally biased region" description="Basic residues" evidence="3">
    <location>
        <begin position="1"/>
        <end position="14"/>
    </location>
</feature>
<evidence type="ECO:0000256" key="1">
    <source>
        <dbReference type="ARBA" id="ARBA00023180"/>
    </source>
</evidence>
<dbReference type="GO" id="GO:0004185">
    <property type="term" value="F:serine-type carboxypeptidase activity"/>
    <property type="evidence" value="ECO:0007669"/>
    <property type="project" value="InterPro"/>
</dbReference>
<gene>
    <name evidence="4" type="ORF">GUJ93_ZPchr0015g6933</name>
</gene>
<dbReference type="EMBL" id="JAAALK010000085">
    <property type="protein sequence ID" value="KAG8083290.1"/>
    <property type="molecule type" value="Genomic_DNA"/>
</dbReference>
<keyword evidence="5" id="KW-1185">Reference proteome</keyword>
<evidence type="ECO:0000313" key="5">
    <source>
        <dbReference type="Proteomes" id="UP000729402"/>
    </source>
</evidence>
<dbReference type="Proteomes" id="UP000729402">
    <property type="component" value="Unassembled WGS sequence"/>
</dbReference>